<dbReference type="EMBL" id="CP041969">
    <property type="protein sequence ID" value="QMV44192.1"/>
    <property type="molecule type" value="Genomic_DNA"/>
</dbReference>
<dbReference type="AlphaFoldDB" id="A0A7G5C4Q8"/>
<dbReference type="Proteomes" id="UP000515679">
    <property type="component" value="Chromosome"/>
</dbReference>
<keyword evidence="3" id="KW-0804">Transcription</keyword>
<keyword evidence="2" id="KW-0238">DNA-binding</keyword>
<proteinExistence type="predicted"/>
<dbReference type="GO" id="GO:0003700">
    <property type="term" value="F:DNA-binding transcription factor activity"/>
    <property type="evidence" value="ECO:0007669"/>
    <property type="project" value="InterPro"/>
</dbReference>
<dbReference type="KEGG" id="cchl:FPL14_25770"/>
<evidence type="ECO:0000256" key="1">
    <source>
        <dbReference type="ARBA" id="ARBA00023015"/>
    </source>
</evidence>
<keyword evidence="1" id="KW-0805">Transcription regulation</keyword>
<dbReference type="Pfam" id="PF12833">
    <property type="entry name" value="HTH_18"/>
    <property type="match status" value="1"/>
</dbReference>
<organism evidence="5 6">
    <name type="scientific">Cohnella cholangitidis</name>
    <dbReference type="NCBI Taxonomy" id="2598458"/>
    <lineage>
        <taxon>Bacteria</taxon>
        <taxon>Bacillati</taxon>
        <taxon>Bacillota</taxon>
        <taxon>Bacilli</taxon>
        <taxon>Bacillales</taxon>
        <taxon>Paenibacillaceae</taxon>
        <taxon>Cohnella</taxon>
    </lineage>
</organism>
<evidence type="ECO:0000313" key="6">
    <source>
        <dbReference type="Proteomes" id="UP000515679"/>
    </source>
</evidence>
<dbReference type="InterPro" id="IPR037923">
    <property type="entry name" value="HTH-like"/>
</dbReference>
<dbReference type="PANTHER" id="PTHR43280:SF2">
    <property type="entry name" value="HTH-TYPE TRANSCRIPTIONAL REGULATOR EXSA"/>
    <property type="match status" value="1"/>
</dbReference>
<dbReference type="GO" id="GO:0043565">
    <property type="term" value="F:sequence-specific DNA binding"/>
    <property type="evidence" value="ECO:0007669"/>
    <property type="project" value="InterPro"/>
</dbReference>
<protein>
    <submittedName>
        <fullName evidence="5">AraC family transcriptional regulator</fullName>
    </submittedName>
</protein>
<dbReference type="SMART" id="SM00342">
    <property type="entry name" value="HTH_ARAC"/>
    <property type="match status" value="1"/>
</dbReference>
<dbReference type="PRINTS" id="PR00032">
    <property type="entry name" value="HTHARAC"/>
</dbReference>
<dbReference type="InterPro" id="IPR003313">
    <property type="entry name" value="AraC-bd"/>
</dbReference>
<dbReference type="PROSITE" id="PS01124">
    <property type="entry name" value="HTH_ARAC_FAMILY_2"/>
    <property type="match status" value="1"/>
</dbReference>
<sequence length="280" mass="32197">MKVITEMTIPSFPIVTESDSELPIYLTSVGHWEDQERTRRPDGFPDYQWLQAHSGTGELIVGDQRYIVKPGQGFFLFANEAHYYRPLAEPWDVQWISFNGSLIPSLLRQAGIERSGVFTITSPDSLISHMKTIYAMSLSGHPFMGMECSKLLYAFLLDLMKNVWTNSPSTAHNYMKLHPVTQYIEANCHRPIAIDEMAQCIGVSAQHLCHLFKITLRMRPMEYVNRERINKSKEWMFREPGLKMQEIAARVGFDTPSYFSYVFKKSEGMSPEQFKRAHGG</sequence>
<name>A0A7G5C4Q8_9BACL</name>
<keyword evidence="6" id="KW-1185">Reference proteome</keyword>
<dbReference type="SUPFAM" id="SSF46689">
    <property type="entry name" value="Homeodomain-like"/>
    <property type="match status" value="2"/>
</dbReference>
<dbReference type="InterPro" id="IPR018060">
    <property type="entry name" value="HTH_AraC"/>
</dbReference>
<dbReference type="SUPFAM" id="SSF51215">
    <property type="entry name" value="Regulatory protein AraC"/>
    <property type="match status" value="1"/>
</dbReference>
<evidence type="ECO:0000256" key="3">
    <source>
        <dbReference type="ARBA" id="ARBA00023163"/>
    </source>
</evidence>
<accession>A0A7G5C4Q8</accession>
<evidence type="ECO:0000256" key="2">
    <source>
        <dbReference type="ARBA" id="ARBA00023125"/>
    </source>
</evidence>
<dbReference type="Gene3D" id="2.60.120.280">
    <property type="entry name" value="Regulatory protein AraC"/>
    <property type="match status" value="1"/>
</dbReference>
<dbReference type="PROSITE" id="PS00041">
    <property type="entry name" value="HTH_ARAC_FAMILY_1"/>
    <property type="match status" value="1"/>
</dbReference>
<reference evidence="5 6" key="1">
    <citation type="submission" date="2019-07" db="EMBL/GenBank/DDBJ databases">
        <authorList>
            <person name="Kim J.K."/>
            <person name="Cheong H.-M."/>
            <person name="Choi Y."/>
            <person name="Hwang K.J."/>
            <person name="Lee S."/>
            <person name="Choi C."/>
        </authorList>
    </citation>
    <scope>NUCLEOTIDE SEQUENCE [LARGE SCALE GENOMIC DNA]</scope>
    <source>
        <strain evidence="5 6">KS 22</strain>
    </source>
</reference>
<gene>
    <name evidence="5" type="ORF">FPL14_25770</name>
</gene>
<dbReference type="PANTHER" id="PTHR43280">
    <property type="entry name" value="ARAC-FAMILY TRANSCRIPTIONAL REGULATOR"/>
    <property type="match status" value="1"/>
</dbReference>
<evidence type="ECO:0000313" key="5">
    <source>
        <dbReference type="EMBL" id="QMV44192.1"/>
    </source>
</evidence>
<dbReference type="Pfam" id="PF02311">
    <property type="entry name" value="AraC_binding"/>
    <property type="match status" value="1"/>
</dbReference>
<dbReference type="InterPro" id="IPR018062">
    <property type="entry name" value="HTH_AraC-typ_CS"/>
</dbReference>
<dbReference type="Gene3D" id="1.10.10.60">
    <property type="entry name" value="Homeodomain-like"/>
    <property type="match status" value="2"/>
</dbReference>
<evidence type="ECO:0000259" key="4">
    <source>
        <dbReference type="PROSITE" id="PS01124"/>
    </source>
</evidence>
<feature type="domain" description="HTH araC/xylS-type" evidence="4">
    <location>
        <begin position="178"/>
        <end position="277"/>
    </location>
</feature>
<dbReference type="InterPro" id="IPR009057">
    <property type="entry name" value="Homeodomain-like_sf"/>
</dbReference>
<dbReference type="InterPro" id="IPR020449">
    <property type="entry name" value="Tscrpt_reg_AraC-type_HTH"/>
</dbReference>